<accession>A0A833PIX7</accession>
<gene>
    <name evidence="2" type="ORF">GAK33_07894</name>
</gene>
<dbReference type="AlphaFoldDB" id="A0A833PIX7"/>
<sequence>MATGSKRTYATQVPGAAAVTPTESGPAPIVGADTDAVLTIAGREVPLAEIVIGAFETSGMSAEEWAAVDPQVRDDLVGKKRKELEQSLAGAGELPSQEAARKAAVAAVTARREQRQAIAAGTSKAGGPAERKLPHRDEIDPMDIAGPVLTQQGWIVPSAPRELPRNFK</sequence>
<dbReference type="RefSeq" id="WP_278651289.1">
    <property type="nucleotide sequence ID" value="NZ_WNDV01000067.1"/>
</dbReference>
<evidence type="ECO:0000256" key="1">
    <source>
        <dbReference type="SAM" id="MobiDB-lite"/>
    </source>
</evidence>
<name>A0A833PIX7_BURL3</name>
<organism evidence="2 3">
    <name type="scientific">Burkholderia lata (strain ATCC 17760 / DSM 23089 / LMG 22485 / NCIMB 9086 / R18194 / 383)</name>
    <dbReference type="NCBI Taxonomy" id="482957"/>
    <lineage>
        <taxon>Bacteria</taxon>
        <taxon>Pseudomonadati</taxon>
        <taxon>Pseudomonadota</taxon>
        <taxon>Betaproteobacteria</taxon>
        <taxon>Burkholderiales</taxon>
        <taxon>Burkholderiaceae</taxon>
        <taxon>Burkholderia</taxon>
        <taxon>Burkholderia cepacia complex</taxon>
    </lineage>
</organism>
<evidence type="ECO:0000313" key="3">
    <source>
        <dbReference type="Proteomes" id="UP000467522"/>
    </source>
</evidence>
<dbReference type="EMBL" id="WNDV01000067">
    <property type="protein sequence ID" value="KAF1030623.1"/>
    <property type="molecule type" value="Genomic_DNA"/>
</dbReference>
<feature type="region of interest" description="Disordered" evidence="1">
    <location>
        <begin position="105"/>
        <end position="141"/>
    </location>
</feature>
<feature type="compositionally biased region" description="Polar residues" evidence="1">
    <location>
        <begin position="1"/>
        <end position="11"/>
    </location>
</feature>
<dbReference type="Proteomes" id="UP000467522">
    <property type="component" value="Unassembled WGS sequence"/>
</dbReference>
<proteinExistence type="predicted"/>
<feature type="region of interest" description="Disordered" evidence="1">
    <location>
        <begin position="1"/>
        <end position="27"/>
    </location>
</feature>
<reference evidence="3" key="1">
    <citation type="journal article" date="2020" name="MBio">
        <title>Horizontal gene transfer to a defensive symbiont with a reduced genome amongst a multipartite beetle microbiome.</title>
        <authorList>
            <person name="Waterworth S.C."/>
            <person name="Florez L.V."/>
            <person name="Rees E.R."/>
            <person name="Hertweck C."/>
            <person name="Kaltenpoth M."/>
            <person name="Kwan J.C."/>
        </authorList>
    </citation>
    <scope>NUCLEOTIDE SEQUENCE [LARGE SCALE GENOMIC DNA]</scope>
</reference>
<comment type="caution">
    <text evidence="2">The sequence shown here is derived from an EMBL/GenBank/DDBJ whole genome shotgun (WGS) entry which is preliminary data.</text>
</comment>
<protein>
    <submittedName>
        <fullName evidence="2">Uncharacterized protein</fullName>
    </submittedName>
</protein>
<evidence type="ECO:0000313" key="2">
    <source>
        <dbReference type="EMBL" id="KAF1030623.1"/>
    </source>
</evidence>
<feature type="compositionally biased region" description="Basic and acidic residues" evidence="1">
    <location>
        <begin position="129"/>
        <end position="139"/>
    </location>
</feature>